<evidence type="ECO:0000313" key="3">
    <source>
        <dbReference type="Proteomes" id="UP001606210"/>
    </source>
</evidence>
<comment type="caution">
    <text evidence="2">The sequence shown here is derived from an EMBL/GenBank/DDBJ whole genome shotgun (WGS) entry which is preliminary data.</text>
</comment>
<name>A0ABW7F4U8_9BURK</name>
<proteinExistence type="predicted"/>
<feature type="domain" description="Glycosyltransferase 2-like" evidence="1">
    <location>
        <begin position="6"/>
        <end position="125"/>
    </location>
</feature>
<dbReference type="Pfam" id="PF00535">
    <property type="entry name" value="Glycos_transf_2"/>
    <property type="match status" value="1"/>
</dbReference>
<dbReference type="RefSeq" id="WP_394480620.1">
    <property type="nucleotide sequence ID" value="NZ_JBIGHV010000005.1"/>
</dbReference>
<evidence type="ECO:0000259" key="1">
    <source>
        <dbReference type="Pfam" id="PF00535"/>
    </source>
</evidence>
<gene>
    <name evidence="2" type="ORF">ACG00Y_16410</name>
</gene>
<dbReference type="CDD" id="cd00761">
    <property type="entry name" value="Glyco_tranf_GTA_type"/>
    <property type="match status" value="1"/>
</dbReference>
<dbReference type="Proteomes" id="UP001606210">
    <property type="component" value="Unassembled WGS sequence"/>
</dbReference>
<dbReference type="InterPro" id="IPR001173">
    <property type="entry name" value="Glyco_trans_2-like"/>
</dbReference>
<protein>
    <submittedName>
        <fullName evidence="2">Glycosyltransferase family A protein</fullName>
        <ecNumber evidence="2">2.4.-.-</ecNumber>
    </submittedName>
</protein>
<dbReference type="SUPFAM" id="SSF53448">
    <property type="entry name" value="Nucleotide-diphospho-sugar transferases"/>
    <property type="match status" value="1"/>
</dbReference>
<accession>A0ABW7F4U8</accession>
<keyword evidence="2" id="KW-0328">Glycosyltransferase</keyword>
<dbReference type="GO" id="GO:0016757">
    <property type="term" value="F:glycosyltransferase activity"/>
    <property type="evidence" value="ECO:0007669"/>
    <property type="project" value="UniProtKB-KW"/>
</dbReference>
<dbReference type="InterPro" id="IPR029044">
    <property type="entry name" value="Nucleotide-diphossugar_trans"/>
</dbReference>
<organism evidence="2 3">
    <name type="scientific">Pelomonas parva</name>
    <dbReference type="NCBI Taxonomy" id="3299032"/>
    <lineage>
        <taxon>Bacteria</taxon>
        <taxon>Pseudomonadati</taxon>
        <taxon>Pseudomonadota</taxon>
        <taxon>Betaproteobacteria</taxon>
        <taxon>Burkholderiales</taxon>
        <taxon>Sphaerotilaceae</taxon>
        <taxon>Roseateles</taxon>
    </lineage>
</organism>
<dbReference type="EMBL" id="JBIGHV010000005">
    <property type="protein sequence ID" value="MFG6431510.1"/>
    <property type="molecule type" value="Genomic_DNA"/>
</dbReference>
<evidence type="ECO:0000313" key="2">
    <source>
        <dbReference type="EMBL" id="MFG6431510.1"/>
    </source>
</evidence>
<dbReference type="EC" id="2.4.-.-" evidence="2"/>
<reference evidence="2 3" key="1">
    <citation type="submission" date="2024-08" db="EMBL/GenBank/DDBJ databases">
        <authorList>
            <person name="Lu H."/>
        </authorList>
    </citation>
    <scope>NUCLEOTIDE SEQUENCE [LARGE SCALE GENOMIC DNA]</scope>
    <source>
        <strain evidence="2 3">LYH14W</strain>
    </source>
</reference>
<keyword evidence="3" id="KW-1185">Reference proteome</keyword>
<sequence length="318" mass="35349">MHVTTLIPAYKTKYLVELLTGLVTQTHLPKRVVVSDDSPNGEFGTLLRSPAMALAMRKLPIEIHQGPRAGAYENFKHLIQLWDGSSEFCHLMLDDDVLYPDFYLRHMMAHATGHHPCSISARWNSNERGQPVEGMPIPKAVWFSNDRTLLLDATVLFSTTLPECQNWLGEFSNCVMRKEMAELLFKPEFGGVSYAGLWDLGAFLAASLINPVAYIQDRLGAFRAGGEGHSAQMLGKHMKAAHLGYGALALGATRIGRLGAEQARQCYAGLHGALHNRYAQEPDVAPFVDIMRRLSQGDATAEAEFLQHWNTFLSSHKF</sequence>
<keyword evidence="2" id="KW-0808">Transferase</keyword>